<dbReference type="AlphaFoldDB" id="A0A915PIH0"/>
<organism evidence="2 3">
    <name type="scientific">Setaria digitata</name>
    <dbReference type="NCBI Taxonomy" id="48799"/>
    <lineage>
        <taxon>Eukaryota</taxon>
        <taxon>Metazoa</taxon>
        <taxon>Ecdysozoa</taxon>
        <taxon>Nematoda</taxon>
        <taxon>Chromadorea</taxon>
        <taxon>Rhabditida</taxon>
        <taxon>Spirurina</taxon>
        <taxon>Spiruromorpha</taxon>
        <taxon>Filarioidea</taxon>
        <taxon>Setariidae</taxon>
        <taxon>Setaria</taxon>
    </lineage>
</organism>
<reference evidence="3" key="1">
    <citation type="submission" date="2022-11" db="UniProtKB">
        <authorList>
            <consortium name="WormBaseParasite"/>
        </authorList>
    </citation>
    <scope>IDENTIFICATION</scope>
</reference>
<feature type="compositionally biased region" description="Basic and acidic residues" evidence="1">
    <location>
        <begin position="67"/>
        <end position="76"/>
    </location>
</feature>
<feature type="region of interest" description="Disordered" evidence="1">
    <location>
        <begin position="26"/>
        <end position="76"/>
    </location>
</feature>
<dbReference type="Proteomes" id="UP000887581">
    <property type="component" value="Unplaced"/>
</dbReference>
<feature type="compositionally biased region" description="Basic residues" evidence="1">
    <location>
        <begin position="43"/>
        <end position="63"/>
    </location>
</feature>
<keyword evidence="2" id="KW-1185">Reference proteome</keyword>
<evidence type="ECO:0000313" key="2">
    <source>
        <dbReference type="Proteomes" id="UP000887581"/>
    </source>
</evidence>
<protein>
    <submittedName>
        <fullName evidence="3">Uncharacterized protein</fullName>
    </submittedName>
</protein>
<dbReference type="WBParaSite" id="sdigi.contig1.g5.t1">
    <property type="protein sequence ID" value="sdigi.contig1.g5.t1"/>
    <property type="gene ID" value="sdigi.contig1.g5"/>
</dbReference>
<accession>A0A915PIH0</accession>
<name>A0A915PIH0_9BILA</name>
<evidence type="ECO:0000256" key="1">
    <source>
        <dbReference type="SAM" id="MobiDB-lite"/>
    </source>
</evidence>
<evidence type="ECO:0000313" key="3">
    <source>
        <dbReference type="WBParaSite" id="sdigi.contig1.g5.t1"/>
    </source>
</evidence>
<proteinExistence type="predicted"/>
<sequence>MGWRGEEELPLLLGSSSGGAVAVLSPMEPSAELQQHPVDKHTTPHRTAPHHTAPHHTAPHHTTPHCFTEREAVMAS</sequence>